<proteinExistence type="predicted"/>
<evidence type="ECO:0000313" key="2">
    <source>
        <dbReference type="Proteomes" id="UP000284242"/>
    </source>
</evidence>
<protein>
    <recommendedName>
        <fullName evidence="3">Peptidase S8/S53 domain-containing protein</fullName>
    </recommendedName>
</protein>
<dbReference type="InterPro" id="IPR036852">
    <property type="entry name" value="Peptidase_S8/S53_dom_sf"/>
</dbReference>
<sequence>MRCAIVDSGVQRELSGNNIFGGITFKRSEAGIEIIENEYQDENGHGSMVYRTLAQTDTEFYIVKVLNESNQGNSLTLCEALKWLLNIEVKLIVICISTNNLEMGQEYEKLINKLSIQGKILFASWTNNGRDT</sequence>
<reference evidence="1 2" key="1">
    <citation type="submission" date="2018-08" db="EMBL/GenBank/DDBJ databases">
        <title>A genome reference for cultivated species of the human gut microbiota.</title>
        <authorList>
            <person name="Zou Y."/>
            <person name="Xue W."/>
            <person name="Luo G."/>
        </authorList>
    </citation>
    <scope>NUCLEOTIDE SEQUENCE [LARGE SCALE GENOMIC DNA]</scope>
    <source>
        <strain evidence="1 2">AF21-24</strain>
    </source>
</reference>
<accession>A0A412KG37</accession>
<dbReference type="EMBL" id="QRVV01000140">
    <property type="protein sequence ID" value="RGS67545.1"/>
    <property type="molecule type" value="Genomic_DNA"/>
</dbReference>
<evidence type="ECO:0008006" key="3">
    <source>
        <dbReference type="Google" id="ProtNLM"/>
    </source>
</evidence>
<feature type="non-terminal residue" evidence="1">
    <location>
        <position position="132"/>
    </location>
</feature>
<dbReference type="GO" id="GO:0004252">
    <property type="term" value="F:serine-type endopeptidase activity"/>
    <property type="evidence" value="ECO:0007669"/>
    <property type="project" value="InterPro"/>
</dbReference>
<dbReference type="Proteomes" id="UP000284242">
    <property type="component" value="Unassembled WGS sequence"/>
</dbReference>
<dbReference type="SUPFAM" id="SSF52743">
    <property type="entry name" value="Subtilisin-like"/>
    <property type="match status" value="1"/>
</dbReference>
<gene>
    <name evidence="1" type="ORF">DWX77_16580</name>
</gene>
<dbReference type="AlphaFoldDB" id="A0A412KG37"/>
<dbReference type="GO" id="GO:0006508">
    <property type="term" value="P:proteolysis"/>
    <property type="evidence" value="ECO:0007669"/>
    <property type="project" value="InterPro"/>
</dbReference>
<evidence type="ECO:0000313" key="1">
    <source>
        <dbReference type="EMBL" id="RGS67545.1"/>
    </source>
</evidence>
<dbReference type="Gene3D" id="3.40.50.200">
    <property type="entry name" value="Peptidase S8/S53 domain"/>
    <property type="match status" value="1"/>
</dbReference>
<comment type="caution">
    <text evidence="1">The sequence shown here is derived from an EMBL/GenBank/DDBJ whole genome shotgun (WGS) entry which is preliminary data.</text>
</comment>
<organism evidence="1 2">
    <name type="scientific">Blautia obeum</name>
    <dbReference type="NCBI Taxonomy" id="40520"/>
    <lineage>
        <taxon>Bacteria</taxon>
        <taxon>Bacillati</taxon>
        <taxon>Bacillota</taxon>
        <taxon>Clostridia</taxon>
        <taxon>Lachnospirales</taxon>
        <taxon>Lachnospiraceae</taxon>
        <taxon>Blautia</taxon>
    </lineage>
</organism>
<name>A0A412KG37_9FIRM</name>